<dbReference type="InterPro" id="IPR013783">
    <property type="entry name" value="Ig-like_fold"/>
</dbReference>
<dbReference type="PROSITE" id="PS00290">
    <property type="entry name" value="IG_MHC"/>
    <property type="match status" value="3"/>
</dbReference>
<accession>A0A8B9V9I6</accession>
<sequence>VVGCLATGYIPGPVTFSWSGASGATSVTVPETHGVGPHKRASFLRPPHAGAGDFFTCSVNHQATRTSLTQNVEGRGGDGPKLGPRNRRTSPPLPPPQSSDHLSPPRFSSPPSHPTPTPPPWPPAPRRFWWPPPTPSSHPAGSGPQSCSPIQIFVVPPSPGSLYIRQDAKVHCLVVNLPSDASLSISWTREKSGALRPDPMVLTEHFNGTFTASSSLAISTQDWLAGERFTCTVQHEDLPEPLGKSIAKHAGKVTAPYIFTFPPHAEELSLAEVTLTCLVRGFQPEHVEVQWLRNHNSVPAAEFVTTPPLKEPNGDGTFFLYSKMTVPKASWQGGVSYACMVVHEGLPMRFTQRPLQKTPGK</sequence>
<evidence type="ECO:0000256" key="1">
    <source>
        <dbReference type="ARBA" id="ARBA00023319"/>
    </source>
</evidence>
<feature type="domain" description="Ig-like" evidence="3">
    <location>
        <begin position="1"/>
        <end position="69"/>
    </location>
</feature>
<reference evidence="4" key="2">
    <citation type="submission" date="2025-09" db="UniProtKB">
        <authorList>
            <consortium name="Ensembl"/>
        </authorList>
    </citation>
    <scope>IDENTIFICATION</scope>
</reference>
<protein>
    <recommendedName>
        <fullName evidence="3">Ig-like domain-containing protein</fullName>
    </recommendedName>
</protein>
<feature type="compositionally biased region" description="Pro residues" evidence="2">
    <location>
        <begin position="107"/>
        <end position="136"/>
    </location>
</feature>
<keyword evidence="5" id="KW-1185">Reference proteome</keyword>
<dbReference type="AlphaFoldDB" id="A0A8B9V9I6"/>
<keyword evidence="1" id="KW-0393">Immunoglobulin domain</keyword>
<organism evidence="4 5">
    <name type="scientific">Anas zonorhyncha</name>
    <name type="common">Eastern spot-billed duck</name>
    <dbReference type="NCBI Taxonomy" id="75864"/>
    <lineage>
        <taxon>Eukaryota</taxon>
        <taxon>Metazoa</taxon>
        <taxon>Chordata</taxon>
        <taxon>Craniata</taxon>
        <taxon>Vertebrata</taxon>
        <taxon>Euteleostomi</taxon>
        <taxon>Archelosauria</taxon>
        <taxon>Archosauria</taxon>
        <taxon>Dinosauria</taxon>
        <taxon>Saurischia</taxon>
        <taxon>Theropoda</taxon>
        <taxon>Coelurosauria</taxon>
        <taxon>Aves</taxon>
        <taxon>Neognathae</taxon>
        <taxon>Galloanserae</taxon>
        <taxon>Anseriformes</taxon>
        <taxon>Anatidae</taxon>
        <taxon>Anatinae</taxon>
        <taxon>Anas</taxon>
    </lineage>
</organism>
<dbReference type="InterPro" id="IPR007110">
    <property type="entry name" value="Ig-like_dom"/>
</dbReference>
<dbReference type="InterPro" id="IPR003597">
    <property type="entry name" value="Ig_C1-set"/>
</dbReference>
<feature type="domain" description="Ig-like" evidence="3">
    <location>
        <begin position="149"/>
        <end position="247"/>
    </location>
</feature>
<proteinExistence type="predicted"/>
<dbReference type="Proteomes" id="UP000694549">
    <property type="component" value="Unplaced"/>
</dbReference>
<evidence type="ECO:0000259" key="3">
    <source>
        <dbReference type="PROSITE" id="PS50835"/>
    </source>
</evidence>
<dbReference type="InterPro" id="IPR003006">
    <property type="entry name" value="Ig/MHC_CS"/>
</dbReference>
<dbReference type="Gene3D" id="2.60.40.10">
    <property type="entry name" value="Immunoglobulins"/>
    <property type="match status" value="3"/>
</dbReference>
<dbReference type="PROSITE" id="PS50835">
    <property type="entry name" value="IG_LIKE"/>
    <property type="match status" value="3"/>
</dbReference>
<evidence type="ECO:0000313" key="4">
    <source>
        <dbReference type="Ensembl" id="ENSAZOP00000021135.1"/>
    </source>
</evidence>
<dbReference type="CDD" id="cd05768">
    <property type="entry name" value="IgC1_CH3_IgAGD_CH4_IgAEM"/>
    <property type="match status" value="1"/>
</dbReference>
<dbReference type="Pfam" id="PF07654">
    <property type="entry name" value="C1-set"/>
    <property type="match status" value="2"/>
</dbReference>
<dbReference type="SMART" id="SM00407">
    <property type="entry name" value="IGc1"/>
    <property type="match status" value="2"/>
</dbReference>
<dbReference type="PANTHER" id="PTHR23411">
    <property type="entry name" value="TAPASIN"/>
    <property type="match status" value="1"/>
</dbReference>
<feature type="region of interest" description="Disordered" evidence="2">
    <location>
        <begin position="65"/>
        <end position="145"/>
    </location>
</feature>
<dbReference type="SUPFAM" id="SSF48726">
    <property type="entry name" value="Immunoglobulin"/>
    <property type="match status" value="3"/>
</dbReference>
<name>A0A8B9V9I6_9AVES</name>
<evidence type="ECO:0000313" key="5">
    <source>
        <dbReference type="Proteomes" id="UP000694549"/>
    </source>
</evidence>
<dbReference type="FunFam" id="2.60.40.10:FF:000998">
    <property type="entry name" value="Immunoglobulin heavy constant epsilon"/>
    <property type="match status" value="1"/>
</dbReference>
<dbReference type="FunFam" id="2.60.40.10:FF:000463">
    <property type="entry name" value="Immunoglobulin heavy constant gamma 1"/>
    <property type="match status" value="1"/>
</dbReference>
<feature type="domain" description="Ig-like" evidence="3">
    <location>
        <begin position="256"/>
        <end position="356"/>
    </location>
</feature>
<reference evidence="4" key="1">
    <citation type="submission" date="2025-08" db="UniProtKB">
        <authorList>
            <consortium name="Ensembl"/>
        </authorList>
    </citation>
    <scope>IDENTIFICATION</scope>
</reference>
<dbReference type="InterPro" id="IPR050380">
    <property type="entry name" value="Immune_Resp_Modulators"/>
</dbReference>
<dbReference type="InterPro" id="IPR036179">
    <property type="entry name" value="Ig-like_dom_sf"/>
</dbReference>
<dbReference type="Ensembl" id="ENSAZOT00000022705.1">
    <property type="protein sequence ID" value="ENSAZOP00000021135.1"/>
    <property type="gene ID" value="ENSAZOG00000013507.1"/>
</dbReference>
<evidence type="ECO:0000256" key="2">
    <source>
        <dbReference type="SAM" id="MobiDB-lite"/>
    </source>
</evidence>